<keyword evidence="2" id="KW-1003">Cell membrane</keyword>
<evidence type="ECO:0000256" key="6">
    <source>
        <dbReference type="SAM" id="Phobius"/>
    </source>
</evidence>
<reference evidence="7" key="2">
    <citation type="submission" date="2020-09" db="EMBL/GenBank/DDBJ databases">
        <authorList>
            <person name="Sun Q."/>
            <person name="Ohkuma M."/>
        </authorList>
    </citation>
    <scope>NUCLEOTIDE SEQUENCE</scope>
    <source>
        <strain evidence="7">JCM 17251</strain>
    </source>
</reference>
<evidence type="ECO:0000313" key="7">
    <source>
        <dbReference type="EMBL" id="GGN50171.1"/>
    </source>
</evidence>
<keyword evidence="3 6" id="KW-0812">Transmembrane</keyword>
<dbReference type="Pfam" id="PF03899">
    <property type="entry name" value="ATP-synt_I"/>
    <property type="match status" value="1"/>
</dbReference>
<evidence type="ECO:0000256" key="4">
    <source>
        <dbReference type="ARBA" id="ARBA00022989"/>
    </source>
</evidence>
<keyword evidence="4 6" id="KW-1133">Transmembrane helix</keyword>
<keyword evidence="5 6" id="KW-0472">Membrane</keyword>
<dbReference type="GO" id="GO:0005886">
    <property type="term" value="C:plasma membrane"/>
    <property type="evidence" value="ECO:0007669"/>
    <property type="project" value="UniProtKB-SubCell"/>
</dbReference>
<dbReference type="AlphaFoldDB" id="A0A917XT72"/>
<feature type="transmembrane region" description="Helical" evidence="6">
    <location>
        <begin position="98"/>
        <end position="122"/>
    </location>
</feature>
<dbReference type="RefSeq" id="WP_156854261.1">
    <property type="nucleotide sequence ID" value="NZ_BMOS01000002.1"/>
</dbReference>
<feature type="transmembrane region" description="Helical" evidence="6">
    <location>
        <begin position="37"/>
        <end position="52"/>
    </location>
</feature>
<keyword evidence="8" id="KW-1185">Reference proteome</keyword>
<dbReference type="InterPro" id="IPR039072">
    <property type="entry name" value="ATP_synth_I_Bacilli"/>
</dbReference>
<dbReference type="EMBL" id="BMOS01000002">
    <property type="protein sequence ID" value="GGN50171.1"/>
    <property type="molecule type" value="Genomic_DNA"/>
</dbReference>
<proteinExistence type="predicted"/>
<evidence type="ECO:0000256" key="1">
    <source>
        <dbReference type="ARBA" id="ARBA00004651"/>
    </source>
</evidence>
<name>A0A917XT72_9BACI</name>
<protein>
    <submittedName>
        <fullName evidence="7">ATP synthase subunit I</fullName>
    </submittedName>
</protein>
<accession>A0A917XT72</accession>
<feature type="transmembrane region" description="Helical" evidence="6">
    <location>
        <begin position="73"/>
        <end position="92"/>
    </location>
</feature>
<organism evidence="7 8">
    <name type="scientific">Oceanobacillus indicireducens</name>
    <dbReference type="NCBI Taxonomy" id="1004261"/>
    <lineage>
        <taxon>Bacteria</taxon>
        <taxon>Bacillati</taxon>
        <taxon>Bacillota</taxon>
        <taxon>Bacilli</taxon>
        <taxon>Bacillales</taxon>
        <taxon>Bacillaceae</taxon>
        <taxon>Oceanobacillus</taxon>
    </lineage>
</organism>
<reference evidence="7" key="1">
    <citation type="journal article" date="2014" name="Int. J. Syst. Evol. Microbiol.">
        <title>Complete genome sequence of Corynebacterium casei LMG S-19264T (=DSM 44701T), isolated from a smear-ripened cheese.</title>
        <authorList>
            <consortium name="US DOE Joint Genome Institute (JGI-PGF)"/>
            <person name="Walter F."/>
            <person name="Albersmeier A."/>
            <person name="Kalinowski J."/>
            <person name="Ruckert C."/>
        </authorList>
    </citation>
    <scope>NUCLEOTIDE SEQUENCE</scope>
    <source>
        <strain evidence="7">JCM 17251</strain>
    </source>
</reference>
<dbReference type="Proteomes" id="UP000624041">
    <property type="component" value="Unassembled WGS sequence"/>
</dbReference>
<comment type="caution">
    <text evidence="7">The sequence shown here is derived from an EMBL/GenBank/DDBJ whole genome shotgun (WGS) entry which is preliminary data.</text>
</comment>
<sequence length="127" mass="14278">MNEFESMITRQRKWMLYLLALIVLGVGFLPYTRILNGLLLGGAISFYNLWLLQHKTKQLGDRVAESGEARGGLGTFSRMAAAVLGVLIAIRFEENFHIIAVVIGLMLSYIILGLDGMFRFVINKKSR</sequence>
<evidence type="ECO:0000313" key="8">
    <source>
        <dbReference type="Proteomes" id="UP000624041"/>
    </source>
</evidence>
<evidence type="ECO:0000256" key="2">
    <source>
        <dbReference type="ARBA" id="ARBA00022475"/>
    </source>
</evidence>
<dbReference type="InterPro" id="IPR005598">
    <property type="entry name" value="ATP_synth_I"/>
</dbReference>
<comment type="subcellular location">
    <subcellularLocation>
        <location evidence="1">Cell membrane</location>
        <topology evidence="1">Multi-pass membrane protein</topology>
    </subcellularLocation>
</comment>
<feature type="transmembrane region" description="Helical" evidence="6">
    <location>
        <begin position="14"/>
        <end position="31"/>
    </location>
</feature>
<evidence type="ECO:0000256" key="5">
    <source>
        <dbReference type="ARBA" id="ARBA00023136"/>
    </source>
</evidence>
<gene>
    <name evidence="7" type="ORF">GCM10007971_03440</name>
</gene>
<dbReference type="PANTHER" id="PTHR40035">
    <property type="entry name" value="ATP SYNTHASE PROTEIN I"/>
    <property type="match status" value="1"/>
</dbReference>
<evidence type="ECO:0000256" key="3">
    <source>
        <dbReference type="ARBA" id="ARBA00022692"/>
    </source>
</evidence>
<dbReference type="PANTHER" id="PTHR40035:SF1">
    <property type="entry name" value="ATP SYNTHASE PROTEIN I"/>
    <property type="match status" value="1"/>
</dbReference>